<proteinExistence type="predicted"/>
<dbReference type="AlphaFoldDB" id="A0A9Q0K880"/>
<accession>A0A9Q0K880</accession>
<gene>
    <name evidence="1" type="ORF">NE237_017560</name>
</gene>
<evidence type="ECO:0000313" key="1">
    <source>
        <dbReference type="EMBL" id="KAJ4965711.1"/>
    </source>
</evidence>
<dbReference type="Proteomes" id="UP001141806">
    <property type="component" value="Unassembled WGS sequence"/>
</dbReference>
<sequence>MAFWCSTEGGGRGTAPQGGTGAISISNSENLICGVGARKSIAMYNMVSMYNNQMLHSLETFSRDIHTLEKNPTDQFKKKAIVSDLQTSFDLSGEKKSTWIYIFSKKSSSIAKRFETEYMKGLRDKILKEPAVI</sequence>
<name>A0A9Q0K880_9MAGN</name>
<dbReference type="EMBL" id="JAMYWD010000007">
    <property type="protein sequence ID" value="KAJ4965711.1"/>
    <property type="molecule type" value="Genomic_DNA"/>
</dbReference>
<comment type="caution">
    <text evidence="1">The sequence shown here is derived from an EMBL/GenBank/DDBJ whole genome shotgun (WGS) entry which is preliminary data.</text>
</comment>
<reference evidence="1" key="1">
    <citation type="journal article" date="2023" name="Plant J.">
        <title>The genome of the king protea, Protea cynaroides.</title>
        <authorList>
            <person name="Chang J."/>
            <person name="Duong T.A."/>
            <person name="Schoeman C."/>
            <person name="Ma X."/>
            <person name="Roodt D."/>
            <person name="Barker N."/>
            <person name="Li Z."/>
            <person name="Van de Peer Y."/>
            <person name="Mizrachi E."/>
        </authorList>
    </citation>
    <scope>NUCLEOTIDE SEQUENCE</scope>
    <source>
        <tissue evidence="1">Young leaves</tissue>
    </source>
</reference>
<keyword evidence="2" id="KW-1185">Reference proteome</keyword>
<evidence type="ECO:0000313" key="2">
    <source>
        <dbReference type="Proteomes" id="UP001141806"/>
    </source>
</evidence>
<protein>
    <submittedName>
        <fullName evidence="1">Uncharacterized protein</fullName>
    </submittedName>
</protein>
<organism evidence="1 2">
    <name type="scientific">Protea cynaroides</name>
    <dbReference type="NCBI Taxonomy" id="273540"/>
    <lineage>
        <taxon>Eukaryota</taxon>
        <taxon>Viridiplantae</taxon>
        <taxon>Streptophyta</taxon>
        <taxon>Embryophyta</taxon>
        <taxon>Tracheophyta</taxon>
        <taxon>Spermatophyta</taxon>
        <taxon>Magnoliopsida</taxon>
        <taxon>Proteales</taxon>
        <taxon>Proteaceae</taxon>
        <taxon>Protea</taxon>
    </lineage>
</organism>